<organism evidence="3 4">
    <name type="scientific">Klenkia soli</name>
    <dbReference type="NCBI Taxonomy" id="1052260"/>
    <lineage>
        <taxon>Bacteria</taxon>
        <taxon>Bacillati</taxon>
        <taxon>Actinomycetota</taxon>
        <taxon>Actinomycetes</taxon>
        <taxon>Geodermatophilales</taxon>
        <taxon>Geodermatophilaceae</taxon>
        <taxon>Klenkia</taxon>
    </lineage>
</organism>
<evidence type="ECO:0000313" key="4">
    <source>
        <dbReference type="Proteomes" id="UP000199088"/>
    </source>
</evidence>
<sequence>MELFPASDSEKWNLIQGVIDLCDYYVVIVGGRYGSVDDVEQISYTEMEFDYAVEKNKPVMGFLHGNPGKLIAERVDLDPELREKLEKFRAKIENKMVKYWNEPGDLPGQVALAIMQTRKSHPAVGWIRGNHAMTPIVQQELVELRARVRELSAELHDEQRQGSLMFDPADLMQGDETASLRCQVEFHYQWRIDAKDAFARNRAHGIWVVKPTWNDVFKHIGPELMDEASEEYLRERLTALCDRLTREDLLDDDDDDDNNNNDADGVEGDAKEDRRVGAIYDVEVTLDSFNDVKVQFSALGLIANGSKRRPGSDTNTYWRLTDRGTQQLLRLRALRTAKSDGIGSTAQLEQSETRS</sequence>
<dbReference type="InterPro" id="IPR025139">
    <property type="entry name" value="DUF4062"/>
</dbReference>
<dbReference type="Proteomes" id="UP000199088">
    <property type="component" value="Unassembled WGS sequence"/>
</dbReference>
<reference evidence="4" key="1">
    <citation type="submission" date="2016-10" db="EMBL/GenBank/DDBJ databases">
        <authorList>
            <person name="Varghese N."/>
            <person name="Submissions S."/>
        </authorList>
    </citation>
    <scope>NUCLEOTIDE SEQUENCE [LARGE SCALE GENOMIC DNA]</scope>
    <source>
        <strain evidence="4">DSM 45843</strain>
    </source>
</reference>
<name>A0A1H0U6T2_9ACTN</name>
<feature type="region of interest" description="Disordered" evidence="1">
    <location>
        <begin position="249"/>
        <end position="270"/>
    </location>
</feature>
<feature type="compositionally biased region" description="Acidic residues" evidence="1">
    <location>
        <begin position="249"/>
        <end position="267"/>
    </location>
</feature>
<evidence type="ECO:0000259" key="2">
    <source>
        <dbReference type="Pfam" id="PF13271"/>
    </source>
</evidence>
<gene>
    <name evidence="3" type="ORF">SAMN05660199_04408</name>
</gene>
<evidence type="ECO:0000256" key="1">
    <source>
        <dbReference type="SAM" id="MobiDB-lite"/>
    </source>
</evidence>
<protein>
    <recommendedName>
        <fullName evidence="2">DUF4062 domain-containing protein</fullName>
    </recommendedName>
</protein>
<accession>A0A1H0U6T2</accession>
<feature type="domain" description="DUF4062" evidence="2">
    <location>
        <begin position="1"/>
        <end position="52"/>
    </location>
</feature>
<evidence type="ECO:0000313" key="3">
    <source>
        <dbReference type="EMBL" id="SDP62002.1"/>
    </source>
</evidence>
<dbReference type="Pfam" id="PF13271">
    <property type="entry name" value="DUF4062"/>
    <property type="match status" value="1"/>
</dbReference>
<dbReference type="AlphaFoldDB" id="A0A1H0U6T2"/>
<keyword evidence="4" id="KW-1185">Reference proteome</keyword>
<proteinExistence type="predicted"/>
<dbReference type="EMBL" id="FNIR01000018">
    <property type="protein sequence ID" value="SDP62002.1"/>
    <property type="molecule type" value="Genomic_DNA"/>
</dbReference>